<dbReference type="InterPro" id="IPR038220">
    <property type="entry name" value="PHOX_C_sf"/>
</dbReference>
<comment type="similarity">
    <text evidence="1">Belongs to the PheA/TfdB FAD monooxygenase family.</text>
</comment>
<evidence type="ECO:0000259" key="5">
    <source>
        <dbReference type="Pfam" id="PF01494"/>
    </source>
</evidence>
<dbReference type="GO" id="GO:0016709">
    <property type="term" value="F:oxidoreductase activity, acting on paired donors, with incorporation or reduction of molecular oxygen, NAD(P)H as one donor, and incorporation of one atom of oxygen"/>
    <property type="evidence" value="ECO:0007669"/>
    <property type="project" value="UniProtKB-ARBA"/>
</dbReference>
<dbReference type="Pfam" id="PF01494">
    <property type="entry name" value="FAD_binding_3"/>
    <property type="match status" value="1"/>
</dbReference>
<keyword evidence="8" id="KW-1185">Reference proteome</keyword>
<dbReference type="PANTHER" id="PTHR43004">
    <property type="entry name" value="TRK SYSTEM POTASSIUM UPTAKE PROTEIN"/>
    <property type="match status" value="1"/>
</dbReference>
<dbReference type="SUPFAM" id="SSF54373">
    <property type="entry name" value="FAD-linked reductases, C-terminal domain"/>
    <property type="match status" value="1"/>
</dbReference>
<feature type="domain" description="FAD-binding" evidence="5">
    <location>
        <begin position="11"/>
        <end position="414"/>
    </location>
</feature>
<reference evidence="7" key="1">
    <citation type="submission" date="2023-06" db="EMBL/GenBank/DDBJ databases">
        <title>Genome-scale phylogeny and comparative genomics of the fungal order Sordariales.</title>
        <authorList>
            <consortium name="Lawrence Berkeley National Laboratory"/>
            <person name="Hensen N."/>
            <person name="Bonometti L."/>
            <person name="Westerberg I."/>
            <person name="Brannstrom I.O."/>
            <person name="Guillou S."/>
            <person name="Cros-Aarteil S."/>
            <person name="Calhoun S."/>
            <person name="Haridas S."/>
            <person name="Kuo A."/>
            <person name="Mondo S."/>
            <person name="Pangilinan J."/>
            <person name="Riley R."/>
            <person name="Labutti K."/>
            <person name="Andreopoulos B."/>
            <person name="Lipzen A."/>
            <person name="Chen C."/>
            <person name="Yanf M."/>
            <person name="Daum C."/>
            <person name="Ng V."/>
            <person name="Clum A."/>
            <person name="Steindorff A."/>
            <person name="Ohm R."/>
            <person name="Martin F."/>
            <person name="Silar P."/>
            <person name="Natvig D."/>
            <person name="Lalanne C."/>
            <person name="Gautier V."/>
            <person name="Ament-Velasquez S.L."/>
            <person name="Kruys A."/>
            <person name="Hutchinson M.I."/>
            <person name="Powell A.J."/>
            <person name="Barry K."/>
            <person name="Miller A.N."/>
            <person name="Grigoriev I.V."/>
            <person name="Debuchy R."/>
            <person name="Gladieux P."/>
            <person name="Thoren M.H."/>
            <person name="Johannesson H."/>
        </authorList>
    </citation>
    <scope>NUCLEOTIDE SEQUENCE</scope>
    <source>
        <strain evidence="7">CBS 606.72</strain>
    </source>
</reference>
<keyword evidence="3" id="KW-0274">FAD</keyword>
<dbReference type="Proteomes" id="UP001175000">
    <property type="component" value="Unassembled WGS sequence"/>
</dbReference>
<accession>A0AA39X5W8</accession>
<dbReference type="SUPFAM" id="SSF52833">
    <property type="entry name" value="Thioredoxin-like"/>
    <property type="match status" value="1"/>
</dbReference>
<dbReference type="Pfam" id="PF07976">
    <property type="entry name" value="Phe_hydrox_dim"/>
    <property type="match status" value="1"/>
</dbReference>
<evidence type="ECO:0000259" key="6">
    <source>
        <dbReference type="Pfam" id="PF07976"/>
    </source>
</evidence>
<comment type="caution">
    <text evidence="7">The sequence shown here is derived from an EMBL/GenBank/DDBJ whole genome shotgun (WGS) entry which is preliminary data.</text>
</comment>
<feature type="domain" description="Phenol hydroxylase-like C-terminal dimerisation" evidence="6">
    <location>
        <begin position="457"/>
        <end position="677"/>
    </location>
</feature>
<proteinExistence type="inferred from homology"/>
<dbReference type="Gene3D" id="3.50.50.60">
    <property type="entry name" value="FAD/NAD(P)-binding domain"/>
    <property type="match status" value="1"/>
</dbReference>
<evidence type="ECO:0000256" key="2">
    <source>
        <dbReference type="ARBA" id="ARBA00022630"/>
    </source>
</evidence>
<evidence type="ECO:0000256" key="3">
    <source>
        <dbReference type="ARBA" id="ARBA00022827"/>
    </source>
</evidence>
<keyword evidence="2" id="KW-0285">Flavoprotein</keyword>
<evidence type="ECO:0000313" key="7">
    <source>
        <dbReference type="EMBL" id="KAK0627899.1"/>
    </source>
</evidence>
<dbReference type="GO" id="GO:0071949">
    <property type="term" value="F:FAD binding"/>
    <property type="evidence" value="ECO:0007669"/>
    <property type="project" value="InterPro"/>
</dbReference>
<evidence type="ECO:0000256" key="4">
    <source>
        <dbReference type="ARBA" id="ARBA00023002"/>
    </source>
</evidence>
<dbReference type="InterPro" id="IPR012941">
    <property type="entry name" value="Phe_hydrox_C_dim_dom"/>
</dbReference>
<protein>
    <submittedName>
        <fullName evidence="7">Phenol 2-monooxygenase</fullName>
    </submittedName>
</protein>
<evidence type="ECO:0000256" key="1">
    <source>
        <dbReference type="ARBA" id="ARBA00007801"/>
    </source>
</evidence>
<dbReference type="EMBL" id="JAULSU010000002">
    <property type="protein sequence ID" value="KAK0627899.1"/>
    <property type="molecule type" value="Genomic_DNA"/>
</dbReference>
<dbReference type="SUPFAM" id="SSF51905">
    <property type="entry name" value="FAD/NAD(P)-binding domain"/>
    <property type="match status" value="1"/>
</dbReference>
<dbReference type="PANTHER" id="PTHR43004:SF20">
    <property type="entry name" value="2-MONOOXYGENASE, PUTATIVE (AFU_ORTHOLOGUE AFUA_1G13660)-RELATED"/>
    <property type="match status" value="1"/>
</dbReference>
<dbReference type="InterPro" id="IPR002938">
    <property type="entry name" value="FAD-bd"/>
</dbReference>
<dbReference type="Gene3D" id="3.30.9.10">
    <property type="entry name" value="D-Amino Acid Oxidase, subunit A, domain 2"/>
    <property type="match status" value="1"/>
</dbReference>
<evidence type="ECO:0000313" key="8">
    <source>
        <dbReference type="Proteomes" id="UP001175000"/>
    </source>
</evidence>
<dbReference type="AlphaFoldDB" id="A0AA39X5W8"/>
<dbReference type="InterPro" id="IPR036188">
    <property type="entry name" value="FAD/NAD-bd_sf"/>
</dbReference>
<dbReference type="CDD" id="cd02979">
    <property type="entry name" value="PHOX_C"/>
    <property type="match status" value="1"/>
</dbReference>
<name>A0AA39X5W8_9PEZI</name>
<organism evidence="7 8">
    <name type="scientific">Immersiella caudata</name>
    <dbReference type="NCBI Taxonomy" id="314043"/>
    <lineage>
        <taxon>Eukaryota</taxon>
        <taxon>Fungi</taxon>
        <taxon>Dikarya</taxon>
        <taxon>Ascomycota</taxon>
        <taxon>Pezizomycotina</taxon>
        <taxon>Sordariomycetes</taxon>
        <taxon>Sordariomycetidae</taxon>
        <taxon>Sordariales</taxon>
        <taxon>Lasiosphaeriaceae</taxon>
        <taxon>Immersiella</taxon>
    </lineage>
</organism>
<keyword evidence="4" id="KW-0560">Oxidoreductase</keyword>
<sequence>MSSDAPAESNVDVLIIGAGPAGIQHPTTASWPRTRIIDKRNTKIFCGQADGLQCRSLEIFDSLGFGDRAWKEANHMIEICMWNPGADGVIRRSDRIPDTIVGLSRFQQIVLHQGRIERFFLDNIKKYSGDTIKVERGVLPESLEIDMDKVEDDAAYPVKVKLRILSDEEATPPQAQSGSKVKASDGLFRSNLGMEDDEEDLIRKSKARAGESEVVNAKYVIGCDGARSWTRRTLGFELDGEATDFIWGVMDIIPVTDFPDIRMRCAIHSASNGSLMVIPRENRLVGLYIQLKEVTPDASGRADRSKITPDFIFSAAQKILAPYKINYEYCDWWTAYQIGQRVGTSFDAERRVFLAVDAVHTHSPKAGQGMNVSMQDAFNLGWKVGLVAKGICKREILSSYQSERRRVAQDLIEFDQKFSRLFSGRPAKGVMDAEGVSMEEFKEAFLKGNMFTSGLSVNYGPSCIVVKPGDAAEQGDGSEKTKKLVATHAITPEEFQRKQALASGLPVGMRVNSFRVLNQACARPWHFQERLKADGRFRVILFAGNILNPGQKERVDKFCAQLDAPGSFLRRATPSGKPIDTVVEVLTIHSAKRVETELLRDFPEVLHPFDEHVGWDYNKVFVDDESYHEGYGNAYKNYGVDRERGCVVAVRPDQYVGWMGELEDFAGLEGYFAGCLVLRG</sequence>
<dbReference type="InterPro" id="IPR050641">
    <property type="entry name" value="RIFMO-like"/>
</dbReference>
<dbReference type="PRINTS" id="PR00420">
    <property type="entry name" value="RNGMNOXGNASE"/>
</dbReference>
<dbReference type="Gene3D" id="3.40.30.20">
    <property type="match status" value="1"/>
</dbReference>
<dbReference type="InterPro" id="IPR036249">
    <property type="entry name" value="Thioredoxin-like_sf"/>
</dbReference>
<gene>
    <name evidence="7" type="ORF">B0T14DRAFT_563664</name>
</gene>